<dbReference type="Gene3D" id="3.40.50.300">
    <property type="entry name" value="P-loop containing nucleotide triphosphate hydrolases"/>
    <property type="match status" value="1"/>
</dbReference>
<dbReference type="GO" id="GO:0140664">
    <property type="term" value="F:ATP-dependent DNA damage sensor activity"/>
    <property type="evidence" value="ECO:0007669"/>
    <property type="project" value="InterPro"/>
</dbReference>
<dbReference type="SUPFAM" id="SSF52540">
    <property type="entry name" value="P-loop containing nucleoside triphosphate hydrolases"/>
    <property type="match status" value="1"/>
</dbReference>
<dbReference type="GO" id="GO:0033065">
    <property type="term" value="C:Rad51C-XRCC3 complex"/>
    <property type="evidence" value="ECO:0007669"/>
    <property type="project" value="TreeGrafter"/>
</dbReference>
<dbReference type="GO" id="GO:0090656">
    <property type="term" value="P:t-circle formation"/>
    <property type="evidence" value="ECO:0007669"/>
    <property type="project" value="TreeGrafter"/>
</dbReference>
<feature type="domain" description="RecA family profile 1" evidence="1">
    <location>
        <begin position="15"/>
        <end position="182"/>
    </location>
</feature>
<dbReference type="OrthoDB" id="1861185at2759"/>
<dbReference type="PRINTS" id="PR01874">
    <property type="entry name" value="DNAREPAIRADA"/>
</dbReference>
<dbReference type="InterPro" id="IPR020588">
    <property type="entry name" value="RecA_ATP-bd"/>
</dbReference>
<dbReference type="SMART" id="SM00382">
    <property type="entry name" value="AAA"/>
    <property type="match status" value="1"/>
</dbReference>
<dbReference type="InterPro" id="IPR013632">
    <property type="entry name" value="Rad51_C"/>
</dbReference>
<dbReference type="PANTHER" id="PTHR46487">
    <property type="entry name" value="DNA REPAIR PROTEIN XRCC3"/>
    <property type="match status" value="1"/>
</dbReference>
<dbReference type="GO" id="GO:0000400">
    <property type="term" value="F:four-way junction DNA binding"/>
    <property type="evidence" value="ECO:0007669"/>
    <property type="project" value="TreeGrafter"/>
</dbReference>
<dbReference type="GO" id="GO:0045003">
    <property type="term" value="P:double-strand break repair via synthesis-dependent strand annealing"/>
    <property type="evidence" value="ECO:0007669"/>
    <property type="project" value="TreeGrafter"/>
</dbReference>
<dbReference type="Proteomes" id="UP001085076">
    <property type="component" value="Miscellaneous, Linkage group lg01"/>
</dbReference>
<evidence type="ECO:0000259" key="1">
    <source>
        <dbReference type="PROSITE" id="PS50162"/>
    </source>
</evidence>
<accession>A0A9D5HS31</accession>
<dbReference type="GO" id="GO:0000722">
    <property type="term" value="P:telomere maintenance via recombination"/>
    <property type="evidence" value="ECO:0007669"/>
    <property type="project" value="TreeGrafter"/>
</dbReference>
<reference evidence="2" key="1">
    <citation type="submission" date="2021-03" db="EMBL/GenBank/DDBJ databases">
        <authorList>
            <person name="Li Z."/>
            <person name="Yang C."/>
        </authorList>
    </citation>
    <scope>NUCLEOTIDE SEQUENCE</scope>
    <source>
        <strain evidence="2">Dzin_1.0</strain>
        <tissue evidence="2">Leaf</tissue>
    </source>
</reference>
<reference evidence="2" key="2">
    <citation type="journal article" date="2022" name="Hortic Res">
        <title>The genome of Dioscorea zingiberensis sheds light on the biosynthesis, origin and evolution of the medicinally important diosgenin saponins.</title>
        <authorList>
            <person name="Li Y."/>
            <person name="Tan C."/>
            <person name="Li Z."/>
            <person name="Guo J."/>
            <person name="Li S."/>
            <person name="Chen X."/>
            <person name="Wang C."/>
            <person name="Dai X."/>
            <person name="Yang H."/>
            <person name="Song W."/>
            <person name="Hou L."/>
            <person name="Xu J."/>
            <person name="Tong Z."/>
            <person name="Xu A."/>
            <person name="Yuan X."/>
            <person name="Wang W."/>
            <person name="Yang Q."/>
            <person name="Chen L."/>
            <person name="Sun Z."/>
            <person name="Wang K."/>
            <person name="Pan B."/>
            <person name="Chen J."/>
            <person name="Bao Y."/>
            <person name="Liu F."/>
            <person name="Qi X."/>
            <person name="Gang D.R."/>
            <person name="Wen J."/>
            <person name="Li J."/>
        </authorList>
    </citation>
    <scope>NUCLEOTIDE SEQUENCE</scope>
    <source>
        <strain evidence="2">Dzin_1.0</strain>
    </source>
</reference>
<comment type="caution">
    <text evidence="2">The sequence shown here is derived from an EMBL/GenBank/DDBJ whole genome shotgun (WGS) entry which is preliminary data.</text>
</comment>
<proteinExistence type="predicted"/>
<organism evidence="2 3">
    <name type="scientific">Dioscorea zingiberensis</name>
    <dbReference type="NCBI Taxonomy" id="325984"/>
    <lineage>
        <taxon>Eukaryota</taxon>
        <taxon>Viridiplantae</taxon>
        <taxon>Streptophyta</taxon>
        <taxon>Embryophyta</taxon>
        <taxon>Tracheophyta</taxon>
        <taxon>Spermatophyta</taxon>
        <taxon>Magnoliopsida</taxon>
        <taxon>Liliopsida</taxon>
        <taxon>Dioscoreales</taxon>
        <taxon>Dioscoreaceae</taxon>
        <taxon>Dioscorea</taxon>
    </lineage>
</organism>
<dbReference type="EMBL" id="JAGGNH010000001">
    <property type="protein sequence ID" value="KAJ0986764.1"/>
    <property type="molecule type" value="Genomic_DNA"/>
</dbReference>
<dbReference type="InterPro" id="IPR003593">
    <property type="entry name" value="AAA+_ATPase"/>
</dbReference>
<protein>
    <recommendedName>
        <fullName evidence="1">RecA family profile 1 domain-containing protein</fullName>
    </recommendedName>
</protein>
<dbReference type="PROSITE" id="PS50162">
    <property type="entry name" value="RECA_2"/>
    <property type="match status" value="1"/>
</dbReference>
<gene>
    <name evidence="2" type="ORF">J5N97_005120</name>
</gene>
<name>A0A9D5HS31_9LILI</name>
<dbReference type="InterPro" id="IPR027417">
    <property type="entry name" value="P-loop_NTPase"/>
</dbReference>
<sequence length="269" mass="29079">MHSIPPKPENPLHLRSEKLTLGCPILDALLGGGIPCGSVTELVGESGAGKTQLCLQLLLCALLPPSRGGFSSPSLYIYSEPPFPLRRLLRLSLPSLPPHPLDHVFVRPAHSPDDLLSLLSQLPDSLPVRLIIIDSIAALFRSEFDNTPRDLKRRSSLFFEIAARLKERARKLGAAVVVTNHVVDVVEAECGGSRCLFSSGRRVVPALGLAWSHCVNTRVFLTSSEGMARSSNGEECATRTRRMHVVFSPHLPESSCEFAIVGQGVLGVG</sequence>
<dbReference type="GO" id="GO:0005657">
    <property type="term" value="C:replication fork"/>
    <property type="evidence" value="ECO:0007669"/>
    <property type="project" value="TreeGrafter"/>
</dbReference>
<evidence type="ECO:0000313" key="2">
    <source>
        <dbReference type="EMBL" id="KAJ0986764.1"/>
    </source>
</evidence>
<evidence type="ECO:0000313" key="3">
    <source>
        <dbReference type="Proteomes" id="UP001085076"/>
    </source>
</evidence>
<dbReference type="GO" id="GO:0071140">
    <property type="term" value="P:resolution of mitotic recombination intermediates"/>
    <property type="evidence" value="ECO:0007669"/>
    <property type="project" value="TreeGrafter"/>
</dbReference>
<dbReference type="GO" id="GO:0005524">
    <property type="term" value="F:ATP binding"/>
    <property type="evidence" value="ECO:0007669"/>
    <property type="project" value="InterPro"/>
</dbReference>
<dbReference type="Pfam" id="PF08423">
    <property type="entry name" value="Rad51"/>
    <property type="match status" value="1"/>
</dbReference>
<dbReference type="AlphaFoldDB" id="A0A9D5HS31"/>
<keyword evidence="3" id="KW-1185">Reference proteome</keyword>
<dbReference type="PANTHER" id="PTHR46487:SF1">
    <property type="entry name" value="DNA REPAIR PROTEIN XRCC3"/>
    <property type="match status" value="1"/>
</dbReference>